<accession>A0A1R3I961</accession>
<feature type="region of interest" description="Disordered" evidence="1">
    <location>
        <begin position="1"/>
        <end position="39"/>
    </location>
</feature>
<dbReference type="AlphaFoldDB" id="A0A1R3I961"/>
<reference evidence="2 3" key="1">
    <citation type="submission" date="2013-09" db="EMBL/GenBank/DDBJ databases">
        <title>Corchorus capsularis genome sequencing.</title>
        <authorList>
            <person name="Alam M."/>
            <person name="Haque M.S."/>
            <person name="Islam M.S."/>
            <person name="Emdad E.M."/>
            <person name="Islam M.M."/>
            <person name="Ahmed B."/>
            <person name="Halim A."/>
            <person name="Hossen Q.M.M."/>
            <person name="Hossain M.Z."/>
            <person name="Ahmed R."/>
            <person name="Khan M.M."/>
            <person name="Islam R."/>
            <person name="Rashid M.M."/>
            <person name="Khan S.A."/>
            <person name="Rahman M.S."/>
            <person name="Alam M."/>
        </authorList>
    </citation>
    <scope>NUCLEOTIDE SEQUENCE [LARGE SCALE GENOMIC DNA]</scope>
    <source>
        <strain evidence="3">cv. CVL-1</strain>
        <tissue evidence="2">Whole seedling</tissue>
    </source>
</reference>
<gene>
    <name evidence="2" type="ORF">CCACVL1_13891</name>
</gene>
<sequence length="39" mass="4643">ERLRQRPTGNHYEDDQIRGQRRHLPPTNSSINPLNFNKS</sequence>
<dbReference type="EMBL" id="AWWV01010463">
    <property type="protein sequence ID" value="OMO79133.1"/>
    <property type="molecule type" value="Genomic_DNA"/>
</dbReference>
<dbReference type="Proteomes" id="UP000188268">
    <property type="component" value="Unassembled WGS sequence"/>
</dbReference>
<proteinExistence type="predicted"/>
<evidence type="ECO:0000313" key="3">
    <source>
        <dbReference type="Proteomes" id="UP000188268"/>
    </source>
</evidence>
<evidence type="ECO:0000256" key="1">
    <source>
        <dbReference type="SAM" id="MobiDB-lite"/>
    </source>
</evidence>
<dbReference type="Gramene" id="OMO79133">
    <property type="protein sequence ID" value="OMO79133"/>
    <property type="gene ID" value="CCACVL1_13891"/>
</dbReference>
<protein>
    <submittedName>
        <fullName evidence="2">Uncharacterized protein</fullName>
    </submittedName>
</protein>
<comment type="caution">
    <text evidence="2">The sequence shown here is derived from an EMBL/GenBank/DDBJ whole genome shotgun (WGS) entry which is preliminary data.</text>
</comment>
<organism evidence="2 3">
    <name type="scientific">Corchorus capsularis</name>
    <name type="common">Jute</name>
    <dbReference type="NCBI Taxonomy" id="210143"/>
    <lineage>
        <taxon>Eukaryota</taxon>
        <taxon>Viridiplantae</taxon>
        <taxon>Streptophyta</taxon>
        <taxon>Embryophyta</taxon>
        <taxon>Tracheophyta</taxon>
        <taxon>Spermatophyta</taxon>
        <taxon>Magnoliopsida</taxon>
        <taxon>eudicotyledons</taxon>
        <taxon>Gunneridae</taxon>
        <taxon>Pentapetalae</taxon>
        <taxon>rosids</taxon>
        <taxon>malvids</taxon>
        <taxon>Malvales</taxon>
        <taxon>Malvaceae</taxon>
        <taxon>Grewioideae</taxon>
        <taxon>Apeibeae</taxon>
        <taxon>Corchorus</taxon>
    </lineage>
</organism>
<feature type="compositionally biased region" description="Polar residues" evidence="1">
    <location>
        <begin position="26"/>
        <end position="39"/>
    </location>
</feature>
<keyword evidence="3" id="KW-1185">Reference proteome</keyword>
<name>A0A1R3I961_COCAP</name>
<feature type="non-terminal residue" evidence="2">
    <location>
        <position position="1"/>
    </location>
</feature>
<evidence type="ECO:0000313" key="2">
    <source>
        <dbReference type="EMBL" id="OMO79133.1"/>
    </source>
</evidence>